<dbReference type="InterPro" id="IPR000210">
    <property type="entry name" value="BTB/POZ_dom"/>
</dbReference>
<evidence type="ECO:0000259" key="1">
    <source>
        <dbReference type="PROSITE" id="PS50097"/>
    </source>
</evidence>
<dbReference type="PANTHER" id="PTHR47843:SF5">
    <property type="entry name" value="BTB_POZ DOMAIN PROTEIN"/>
    <property type="match status" value="1"/>
</dbReference>
<dbReference type="InterPro" id="IPR011333">
    <property type="entry name" value="SKP1/BTB/POZ_sf"/>
</dbReference>
<dbReference type="Pfam" id="PF00651">
    <property type="entry name" value="BTB"/>
    <property type="match status" value="1"/>
</dbReference>
<evidence type="ECO:0000313" key="2">
    <source>
        <dbReference type="EMBL" id="KAG5917470.1"/>
    </source>
</evidence>
<proteinExistence type="predicted"/>
<dbReference type="PROSITE" id="PS50097">
    <property type="entry name" value="BTB"/>
    <property type="match status" value="1"/>
</dbReference>
<dbReference type="EMBL" id="SRPY01000810">
    <property type="protein sequence ID" value="KAG5917470.1"/>
    <property type="molecule type" value="Genomic_DNA"/>
</dbReference>
<comment type="caution">
    <text evidence="2">The sequence shown here is derived from an EMBL/GenBank/DDBJ whole genome shotgun (WGS) entry which is preliminary data.</text>
</comment>
<organism evidence="2 3">
    <name type="scientific">Claviceps africana</name>
    <dbReference type="NCBI Taxonomy" id="83212"/>
    <lineage>
        <taxon>Eukaryota</taxon>
        <taxon>Fungi</taxon>
        <taxon>Dikarya</taxon>
        <taxon>Ascomycota</taxon>
        <taxon>Pezizomycotina</taxon>
        <taxon>Sordariomycetes</taxon>
        <taxon>Hypocreomycetidae</taxon>
        <taxon>Hypocreales</taxon>
        <taxon>Clavicipitaceae</taxon>
        <taxon>Claviceps</taxon>
    </lineage>
</organism>
<keyword evidence="3" id="KW-1185">Reference proteome</keyword>
<name>A0A8K0NF89_9HYPO</name>
<protein>
    <recommendedName>
        <fullName evidence="1">BTB domain-containing protein</fullName>
    </recommendedName>
</protein>
<dbReference type="Gene3D" id="3.30.710.10">
    <property type="entry name" value="Potassium Channel Kv1.1, Chain A"/>
    <property type="match status" value="1"/>
</dbReference>
<dbReference type="AlphaFoldDB" id="A0A8K0NF89"/>
<dbReference type="CDD" id="cd18186">
    <property type="entry name" value="BTB_POZ_ZBTB_KLHL-like"/>
    <property type="match status" value="1"/>
</dbReference>
<dbReference type="PANTHER" id="PTHR47843">
    <property type="entry name" value="BTB DOMAIN-CONTAINING PROTEIN-RELATED"/>
    <property type="match status" value="1"/>
</dbReference>
<dbReference type="SUPFAM" id="SSF54695">
    <property type="entry name" value="POZ domain"/>
    <property type="match status" value="1"/>
</dbReference>
<gene>
    <name evidence="2" type="ORF">E4U42_007238</name>
</gene>
<dbReference type="OrthoDB" id="6359816at2759"/>
<sequence length="250" mass="28585">MHSDNTMKAVDKDRVDGAFCDLEIVCGESRFQAHRLIVCSQSAIIRTACVGPWKEAACGTFEIKESDPVLVKRMLDYMYTGQYDGAPYKVPVKENKRRTRQLDQLTTECPVMFHMKMIDLADMYMVEGLRLLATKKVDDIVVNKDISSLLTDFIPKIYAITSKSGPIIRKIIVEIMRERLLESRRDRNITSQLKDTMKIVPEFTYEMLGSYADEPLLGYCQVCRLDKAGPVAPLTCRCETCDCEQVMQLW</sequence>
<dbReference type="SMART" id="SM00225">
    <property type="entry name" value="BTB"/>
    <property type="match status" value="1"/>
</dbReference>
<accession>A0A8K0NF89</accession>
<dbReference type="Proteomes" id="UP000811619">
    <property type="component" value="Unassembled WGS sequence"/>
</dbReference>
<evidence type="ECO:0000313" key="3">
    <source>
        <dbReference type="Proteomes" id="UP000811619"/>
    </source>
</evidence>
<reference evidence="2" key="1">
    <citation type="journal article" date="2020" name="bioRxiv">
        <title>Whole genome comparisons of ergot fungi reveals the divergence and evolution of species within the genus Claviceps are the result of varying mechanisms driving genome evolution and host range expansion.</title>
        <authorList>
            <person name="Wyka S.A."/>
            <person name="Mondo S.J."/>
            <person name="Liu M."/>
            <person name="Dettman J."/>
            <person name="Nalam V."/>
            <person name="Broders K.D."/>
        </authorList>
    </citation>
    <scope>NUCLEOTIDE SEQUENCE</scope>
    <source>
        <strain evidence="2">CCC 489</strain>
    </source>
</reference>
<feature type="domain" description="BTB" evidence="1">
    <location>
        <begin position="20"/>
        <end position="87"/>
    </location>
</feature>